<proteinExistence type="predicted"/>
<evidence type="ECO:0000256" key="2">
    <source>
        <dbReference type="ARBA" id="ARBA00023043"/>
    </source>
</evidence>
<dbReference type="PANTHER" id="PTHR24186:SF50">
    <property type="entry name" value="ANKYRIN REPEAT-CONTAINING PROTEIN ITN1-LIKE ISOFORM X1"/>
    <property type="match status" value="1"/>
</dbReference>
<evidence type="ECO:0000256" key="3">
    <source>
        <dbReference type="PROSITE-ProRule" id="PRU00023"/>
    </source>
</evidence>
<organism evidence="4">
    <name type="scientific">Oryza brachyantha</name>
    <name type="common">malo sina</name>
    <dbReference type="NCBI Taxonomy" id="4533"/>
    <lineage>
        <taxon>Eukaryota</taxon>
        <taxon>Viridiplantae</taxon>
        <taxon>Streptophyta</taxon>
        <taxon>Embryophyta</taxon>
        <taxon>Tracheophyta</taxon>
        <taxon>Spermatophyta</taxon>
        <taxon>Magnoliopsida</taxon>
        <taxon>Liliopsida</taxon>
        <taxon>Poales</taxon>
        <taxon>Poaceae</taxon>
        <taxon>BOP clade</taxon>
        <taxon>Oryzoideae</taxon>
        <taxon>Oryzeae</taxon>
        <taxon>Oryzinae</taxon>
        <taxon>Oryza</taxon>
    </lineage>
</organism>
<dbReference type="eggNOG" id="KOG0504">
    <property type="taxonomic scope" value="Eukaryota"/>
</dbReference>
<accession>J3MW88</accession>
<reference evidence="4" key="1">
    <citation type="journal article" date="2013" name="Nat. Commun.">
        <title>Whole-genome sequencing of Oryza brachyantha reveals mechanisms underlying Oryza genome evolution.</title>
        <authorList>
            <person name="Chen J."/>
            <person name="Huang Q."/>
            <person name="Gao D."/>
            <person name="Wang J."/>
            <person name="Lang Y."/>
            <person name="Liu T."/>
            <person name="Li B."/>
            <person name="Bai Z."/>
            <person name="Luis Goicoechea J."/>
            <person name="Liang C."/>
            <person name="Chen C."/>
            <person name="Zhang W."/>
            <person name="Sun S."/>
            <person name="Liao Y."/>
            <person name="Zhang X."/>
            <person name="Yang L."/>
            <person name="Song C."/>
            <person name="Wang M."/>
            <person name="Shi J."/>
            <person name="Liu G."/>
            <person name="Liu J."/>
            <person name="Zhou H."/>
            <person name="Zhou W."/>
            <person name="Yu Q."/>
            <person name="An N."/>
            <person name="Chen Y."/>
            <person name="Cai Q."/>
            <person name="Wang B."/>
            <person name="Liu B."/>
            <person name="Min J."/>
            <person name="Huang Y."/>
            <person name="Wu H."/>
            <person name="Li Z."/>
            <person name="Zhang Y."/>
            <person name="Yin Y."/>
            <person name="Song W."/>
            <person name="Jiang J."/>
            <person name="Jackson S.A."/>
            <person name="Wing R.A."/>
            <person name="Wang J."/>
            <person name="Chen M."/>
        </authorList>
    </citation>
    <scope>NUCLEOTIDE SEQUENCE [LARGE SCALE GENOMIC DNA]</scope>
    <source>
        <strain evidence="4">cv. IRGC 101232</strain>
    </source>
</reference>
<dbReference type="STRING" id="4533.J3MW88"/>
<evidence type="ECO:0000313" key="4">
    <source>
        <dbReference type="EnsemblPlants" id="OB09G12670.1"/>
    </source>
</evidence>
<dbReference type="SUPFAM" id="SSF54001">
    <property type="entry name" value="Cysteine proteinases"/>
    <property type="match status" value="1"/>
</dbReference>
<dbReference type="Gene3D" id="3.40.395.10">
    <property type="entry name" value="Adenoviral Proteinase, Chain A"/>
    <property type="match status" value="1"/>
</dbReference>
<dbReference type="SMART" id="SM00248">
    <property type="entry name" value="ANK"/>
    <property type="match status" value="8"/>
</dbReference>
<dbReference type="PANTHER" id="PTHR24186">
    <property type="entry name" value="PROTEIN PHOSPHATASE 1 REGULATORY SUBUNIT"/>
    <property type="match status" value="1"/>
</dbReference>
<sequence length="661" mass="72783">MDLELLKAANAGNIDAFCKLIDPERSAQASIDHASININHQPAFCSCLCYCFHFKCTSSRRSDEQANQIMQSLAKSTSSTDIGQPTDDNTINLVANTCPLIWQVTADGSGVLHIAASFGDVKPVEAILTPQQNRGIAAALLRAKNNRGDRPLHQAASTGSRETTERIVEKAKEIMGESDANFVWFLRARNLDGQTCLHEAVRLGHKDVVEYLAQEDARLGVERPSREVAQPLVQSVDNEGISPLYLATTLLKEEIINALLLESVASMISPSYSGPAGKTALHAAVPLSKELSSILVNWKPSLIRIPDESGSTPLHYLADGKYTDKPSCISITELLLSKDPSSGYCEDSKGSLPIHVAAAYNTVGVIDQFVKMCPGCELSCNASGQTILHVAVQRGSYDIVGLVCSEVRFKMILNTKDNDGNTALHLAVQKGCHKTFGFLIGNRDVSTSIRNKNGYTPLDHAVLNKTSRWTYATYWPIFHKNLNNDPRRIWIFHVKWSYFLPMTISACRATSGGFATVCSPFFSAFDAALWGLMAWKIVRHVRPLWARCGCRGLAGAVLNRRRAPCHSTVPLLHVLIPVSDAGEWTLYAFNMCDKKLSILDSRRDASEGGDQDPARCHEETRKAMCAALDKTMDVDFSFLSWDYNFPKVPRQQNTSLFGEMI</sequence>
<dbReference type="Pfam" id="PF12796">
    <property type="entry name" value="Ank_2"/>
    <property type="match status" value="3"/>
</dbReference>
<keyword evidence="5" id="KW-1185">Reference proteome</keyword>
<protein>
    <submittedName>
        <fullName evidence="4">Uncharacterized protein</fullName>
    </submittedName>
</protein>
<dbReference type="AlphaFoldDB" id="J3MW88"/>
<dbReference type="HOGENOM" id="CLU_022685_0_0_1"/>
<dbReference type="SUPFAM" id="SSF48403">
    <property type="entry name" value="Ankyrin repeat"/>
    <property type="match status" value="1"/>
</dbReference>
<dbReference type="EnsemblPlants" id="OB09G12670.1">
    <property type="protein sequence ID" value="OB09G12670.1"/>
    <property type="gene ID" value="OB09G12670"/>
</dbReference>
<dbReference type="InterPro" id="IPR036770">
    <property type="entry name" value="Ankyrin_rpt-contain_sf"/>
</dbReference>
<keyword evidence="1" id="KW-0677">Repeat</keyword>
<reference evidence="4" key="2">
    <citation type="submission" date="2013-04" db="UniProtKB">
        <authorList>
            <consortium name="EnsemblPlants"/>
        </authorList>
    </citation>
    <scope>IDENTIFICATION</scope>
</reference>
<dbReference type="PROSITE" id="PS50088">
    <property type="entry name" value="ANK_REPEAT"/>
    <property type="match status" value="1"/>
</dbReference>
<evidence type="ECO:0000256" key="1">
    <source>
        <dbReference type="ARBA" id="ARBA00022737"/>
    </source>
</evidence>
<dbReference type="Proteomes" id="UP000006038">
    <property type="component" value="Chromosome 9"/>
</dbReference>
<keyword evidence="2 3" id="KW-0040">ANK repeat</keyword>
<dbReference type="InterPro" id="IPR002110">
    <property type="entry name" value="Ankyrin_rpt"/>
</dbReference>
<name>J3MW88_ORYBR</name>
<dbReference type="InterPro" id="IPR038765">
    <property type="entry name" value="Papain-like_cys_pep_sf"/>
</dbReference>
<feature type="repeat" description="ANK" evidence="3">
    <location>
        <begin position="192"/>
        <end position="224"/>
    </location>
</feature>
<evidence type="ECO:0000313" key="5">
    <source>
        <dbReference type="Proteomes" id="UP000006038"/>
    </source>
</evidence>
<dbReference type="Gene3D" id="1.25.40.20">
    <property type="entry name" value="Ankyrin repeat-containing domain"/>
    <property type="match status" value="2"/>
</dbReference>
<dbReference type="GO" id="GO:0005886">
    <property type="term" value="C:plasma membrane"/>
    <property type="evidence" value="ECO:0007669"/>
    <property type="project" value="TreeGrafter"/>
</dbReference>
<dbReference type="Gramene" id="OB09G12670.1">
    <property type="protein sequence ID" value="OB09G12670.1"/>
    <property type="gene ID" value="OB09G12670"/>
</dbReference>
<dbReference type="PROSITE" id="PS50297">
    <property type="entry name" value="ANK_REP_REGION"/>
    <property type="match status" value="1"/>
</dbReference>